<evidence type="ECO:0000313" key="3">
    <source>
        <dbReference type="Proteomes" id="UP000191672"/>
    </source>
</evidence>
<comment type="caution">
    <text evidence="2">The sequence shown here is derived from an EMBL/GenBank/DDBJ whole genome shotgun (WGS) entry which is preliminary data.</text>
</comment>
<dbReference type="EMBL" id="MDYN01000005">
    <property type="protein sequence ID" value="OQD87707.1"/>
    <property type="molecule type" value="Genomic_DNA"/>
</dbReference>
<feature type="region of interest" description="Disordered" evidence="1">
    <location>
        <begin position="1"/>
        <end position="48"/>
    </location>
</feature>
<protein>
    <submittedName>
        <fullName evidence="2">Uncharacterized protein</fullName>
    </submittedName>
</protein>
<gene>
    <name evidence="2" type="ORF">PENANT_c005G03900</name>
</gene>
<keyword evidence="3" id="KW-1185">Reference proteome</keyword>
<reference evidence="3" key="1">
    <citation type="journal article" date="2017" name="Nat. Microbiol.">
        <title>Global analysis of biosynthetic gene clusters reveals vast potential of secondary metabolite production in Penicillium species.</title>
        <authorList>
            <person name="Nielsen J.C."/>
            <person name="Grijseels S."/>
            <person name="Prigent S."/>
            <person name="Ji B."/>
            <person name="Dainat J."/>
            <person name="Nielsen K.F."/>
            <person name="Frisvad J.C."/>
            <person name="Workman M."/>
            <person name="Nielsen J."/>
        </authorList>
    </citation>
    <scope>NUCLEOTIDE SEQUENCE [LARGE SCALE GENOMIC DNA]</scope>
    <source>
        <strain evidence="3">IBT 31811</strain>
    </source>
</reference>
<dbReference type="Proteomes" id="UP000191672">
    <property type="component" value="Unassembled WGS sequence"/>
</dbReference>
<accession>A0A1V6QFF2</accession>
<dbReference type="AlphaFoldDB" id="A0A1V6QFF2"/>
<name>A0A1V6QFF2_9EURO</name>
<organism evidence="2 3">
    <name type="scientific">Penicillium antarcticum</name>
    <dbReference type="NCBI Taxonomy" id="416450"/>
    <lineage>
        <taxon>Eukaryota</taxon>
        <taxon>Fungi</taxon>
        <taxon>Dikarya</taxon>
        <taxon>Ascomycota</taxon>
        <taxon>Pezizomycotina</taxon>
        <taxon>Eurotiomycetes</taxon>
        <taxon>Eurotiomycetidae</taxon>
        <taxon>Eurotiales</taxon>
        <taxon>Aspergillaceae</taxon>
        <taxon>Penicillium</taxon>
    </lineage>
</organism>
<proteinExistence type="predicted"/>
<feature type="non-terminal residue" evidence="2">
    <location>
        <position position="48"/>
    </location>
</feature>
<evidence type="ECO:0000313" key="2">
    <source>
        <dbReference type="EMBL" id="OQD87707.1"/>
    </source>
</evidence>
<evidence type="ECO:0000256" key="1">
    <source>
        <dbReference type="SAM" id="MobiDB-lite"/>
    </source>
</evidence>
<sequence>MGMARWQSDIDFRKAHFGPKVPAQNPTQPGPGLNFINPGPTRAQHWAP</sequence>